<dbReference type="Proteomes" id="UP000789595">
    <property type="component" value="Unassembled WGS sequence"/>
</dbReference>
<dbReference type="AlphaFoldDB" id="A0A8J2S5Y8"/>
<protein>
    <submittedName>
        <fullName evidence="1">Uncharacterized protein</fullName>
    </submittedName>
</protein>
<sequence>LPAAALPDRALAVIPIRRDRGPSASILLYLTTHCSECHLSTLRSCWPNALRRSPLLGEADVLLYAGSNQLAADVASWAHALAALPVRNATLAWTRWNPGLQEGALSAMMIAARRGWFDRYAWIVRTNPDVRFEDTKFLAARMIEPKVAVLERCCPRNTSHPAICTDFFAARPTAMNHSLWAHGPRLLGRRVHNEWAAALVFRQAVDDGTATVWEIEDAYRTSGCRVGGHGIYHDHAFCARLP</sequence>
<feature type="non-terminal residue" evidence="1">
    <location>
        <position position="242"/>
    </location>
</feature>
<organism evidence="1 2">
    <name type="scientific">Pelagomonas calceolata</name>
    <dbReference type="NCBI Taxonomy" id="35677"/>
    <lineage>
        <taxon>Eukaryota</taxon>
        <taxon>Sar</taxon>
        <taxon>Stramenopiles</taxon>
        <taxon>Ochrophyta</taxon>
        <taxon>Pelagophyceae</taxon>
        <taxon>Pelagomonadales</taxon>
        <taxon>Pelagomonadaceae</taxon>
        <taxon>Pelagomonas</taxon>
    </lineage>
</organism>
<evidence type="ECO:0000313" key="2">
    <source>
        <dbReference type="Proteomes" id="UP000789595"/>
    </source>
</evidence>
<reference evidence="1" key="1">
    <citation type="submission" date="2021-11" db="EMBL/GenBank/DDBJ databases">
        <authorList>
            <consortium name="Genoscope - CEA"/>
            <person name="William W."/>
        </authorList>
    </citation>
    <scope>NUCLEOTIDE SEQUENCE</scope>
</reference>
<accession>A0A8J2S5Y8</accession>
<comment type="caution">
    <text evidence="1">The sequence shown here is derived from an EMBL/GenBank/DDBJ whole genome shotgun (WGS) entry which is preliminary data.</text>
</comment>
<keyword evidence="2" id="KW-1185">Reference proteome</keyword>
<dbReference type="OrthoDB" id="405918at2759"/>
<name>A0A8J2S5Y8_9STRA</name>
<feature type="non-terminal residue" evidence="1">
    <location>
        <position position="1"/>
    </location>
</feature>
<dbReference type="EMBL" id="CAKKNE010000001">
    <property type="protein sequence ID" value="CAH0364355.1"/>
    <property type="molecule type" value="Genomic_DNA"/>
</dbReference>
<gene>
    <name evidence="1" type="ORF">PECAL_1P07140</name>
</gene>
<evidence type="ECO:0000313" key="1">
    <source>
        <dbReference type="EMBL" id="CAH0364355.1"/>
    </source>
</evidence>
<proteinExistence type="predicted"/>